<reference evidence="2 3" key="1">
    <citation type="journal article" date="2013" name="Sci. Rep.">
        <title>Extraordinary expansion of a Sorangium cellulosum genome from an alkaline milieu.</title>
        <authorList>
            <person name="Han K."/>
            <person name="Li Z.F."/>
            <person name="Peng R."/>
            <person name="Zhu L.P."/>
            <person name="Zhou T."/>
            <person name="Wang L.G."/>
            <person name="Li S.G."/>
            <person name="Zhang X.B."/>
            <person name="Hu W."/>
            <person name="Wu Z.H."/>
            <person name="Qin N."/>
            <person name="Li Y.Z."/>
        </authorList>
    </citation>
    <scope>NUCLEOTIDE SEQUENCE [LARGE SCALE GENOMIC DNA]</scope>
    <source>
        <strain evidence="2 3">So0157-2</strain>
    </source>
</reference>
<name>S4Y7C9_SORCE</name>
<evidence type="ECO:0000256" key="1">
    <source>
        <dbReference type="SAM" id="MobiDB-lite"/>
    </source>
</evidence>
<evidence type="ECO:0008006" key="4">
    <source>
        <dbReference type="Google" id="ProtNLM"/>
    </source>
</evidence>
<dbReference type="InterPro" id="IPR029063">
    <property type="entry name" value="SAM-dependent_MTases_sf"/>
</dbReference>
<organism evidence="2 3">
    <name type="scientific">Sorangium cellulosum So0157-2</name>
    <dbReference type="NCBI Taxonomy" id="1254432"/>
    <lineage>
        <taxon>Bacteria</taxon>
        <taxon>Pseudomonadati</taxon>
        <taxon>Myxococcota</taxon>
        <taxon>Polyangia</taxon>
        <taxon>Polyangiales</taxon>
        <taxon>Polyangiaceae</taxon>
        <taxon>Sorangium</taxon>
    </lineage>
</organism>
<dbReference type="HOGENOM" id="CLU_836520_0_0_7"/>
<sequence length="332" mass="35226">MLKRIWDRHRAAGLDEAAAAAAAPSPEELCYLAMLAFADERTADAAAFAARAAEASPGDPLFRAAAAHLARVDREGKRNVYVSAEGFAAFIRGGGNVPLYRETSAALAGQYPEAPFDLLDIGAGDGMALLPALTPAVRRVTVVEPAAPLLERCAAALSARGVGFEAFSGRFQDLAADPAMASRSWAVAQATFCLHAIAPAERPALLRWARARCDLLLIAEFDAPRMDEPSLTGLSRWTWIRSRCCAGSPPASRRRAFTPSSTRACSPRQVAHVGAQAHRTAPCGATRAYEGGRRRRFETQAWRLSGGRQTAPSSCAAHVRSTSSSAQLARGG</sequence>
<dbReference type="SUPFAM" id="SSF53335">
    <property type="entry name" value="S-adenosyl-L-methionine-dependent methyltransferases"/>
    <property type="match status" value="1"/>
</dbReference>
<dbReference type="AlphaFoldDB" id="S4Y7C9"/>
<evidence type="ECO:0000313" key="2">
    <source>
        <dbReference type="EMBL" id="AGP40130.1"/>
    </source>
</evidence>
<dbReference type="KEGG" id="scu:SCE1572_39900"/>
<feature type="compositionally biased region" description="Polar residues" evidence="1">
    <location>
        <begin position="320"/>
        <end position="332"/>
    </location>
</feature>
<evidence type="ECO:0000313" key="3">
    <source>
        <dbReference type="Proteomes" id="UP000014803"/>
    </source>
</evidence>
<dbReference type="eggNOG" id="COG5459">
    <property type="taxonomic scope" value="Bacteria"/>
</dbReference>
<feature type="region of interest" description="Disordered" evidence="1">
    <location>
        <begin position="306"/>
        <end position="332"/>
    </location>
</feature>
<dbReference type="CDD" id="cd02440">
    <property type="entry name" value="AdoMet_MTases"/>
    <property type="match status" value="1"/>
</dbReference>
<gene>
    <name evidence="2" type="ORF">SCE1572_39900</name>
</gene>
<accession>S4Y7C9</accession>
<proteinExistence type="predicted"/>
<dbReference type="EMBL" id="CP003969">
    <property type="protein sequence ID" value="AGP40130.1"/>
    <property type="molecule type" value="Genomic_DNA"/>
</dbReference>
<dbReference type="RefSeq" id="WP_020739856.1">
    <property type="nucleotide sequence ID" value="NC_021658.1"/>
</dbReference>
<dbReference type="Proteomes" id="UP000014803">
    <property type="component" value="Chromosome"/>
</dbReference>
<dbReference type="Gene3D" id="3.40.50.150">
    <property type="entry name" value="Vaccinia Virus protein VP39"/>
    <property type="match status" value="1"/>
</dbReference>
<protein>
    <recommendedName>
        <fullName evidence="4">Methyltransferase domain-containing protein</fullName>
    </recommendedName>
</protein>
<dbReference type="PATRIC" id="fig|1254432.3.peg.9020"/>